<dbReference type="OrthoDB" id="4368636at2759"/>
<dbReference type="SUPFAM" id="SSF69318">
    <property type="entry name" value="Integrin alpha N-terminal domain"/>
    <property type="match status" value="1"/>
</dbReference>
<dbReference type="InterPro" id="IPR028994">
    <property type="entry name" value="Integrin_alpha_N"/>
</dbReference>
<proteinExistence type="predicted"/>
<accession>A0A814AMN6</accession>
<keyword evidence="1" id="KW-0732">Signal</keyword>
<evidence type="ECO:0000256" key="1">
    <source>
        <dbReference type="ARBA" id="ARBA00022729"/>
    </source>
</evidence>
<dbReference type="EMBL" id="CAJNOR010000438">
    <property type="protein sequence ID" value="CAF0914767.1"/>
    <property type="molecule type" value="Genomic_DNA"/>
</dbReference>
<organism evidence="2 4">
    <name type="scientific">Adineta ricciae</name>
    <name type="common">Rotifer</name>
    <dbReference type="NCBI Taxonomy" id="249248"/>
    <lineage>
        <taxon>Eukaryota</taxon>
        <taxon>Metazoa</taxon>
        <taxon>Spiralia</taxon>
        <taxon>Gnathifera</taxon>
        <taxon>Rotifera</taxon>
        <taxon>Eurotatoria</taxon>
        <taxon>Bdelloidea</taxon>
        <taxon>Adinetida</taxon>
        <taxon>Adinetidae</taxon>
        <taxon>Adineta</taxon>
    </lineage>
</organism>
<dbReference type="Gene3D" id="2.130.10.130">
    <property type="entry name" value="Integrin alpha, N-terminal"/>
    <property type="match status" value="1"/>
</dbReference>
<name>A0A814AMN6_ADIRI</name>
<protein>
    <submittedName>
        <fullName evidence="2">Uncharacterized protein</fullName>
    </submittedName>
</protein>
<dbReference type="Proteomes" id="UP000663828">
    <property type="component" value="Unassembled WGS sequence"/>
</dbReference>
<gene>
    <name evidence="3" type="ORF">EDS130_LOCUS24663</name>
    <name evidence="2" type="ORF">XAT740_LOCUS8720</name>
</gene>
<evidence type="ECO:0000313" key="4">
    <source>
        <dbReference type="Proteomes" id="UP000663828"/>
    </source>
</evidence>
<keyword evidence="4" id="KW-1185">Reference proteome</keyword>
<reference evidence="2" key="1">
    <citation type="submission" date="2021-02" db="EMBL/GenBank/DDBJ databases">
        <authorList>
            <person name="Nowell W R."/>
        </authorList>
    </citation>
    <scope>NUCLEOTIDE SEQUENCE</scope>
</reference>
<dbReference type="Proteomes" id="UP000663852">
    <property type="component" value="Unassembled WGS sequence"/>
</dbReference>
<evidence type="ECO:0000313" key="3">
    <source>
        <dbReference type="EMBL" id="CAF1188499.1"/>
    </source>
</evidence>
<sequence>MFYNQSSYSVGSQPYIVAVSNVNNDNWSDIIVFSYYSNNVEVRLNSKNGTFQNRTVHTIGTHSSFVVVADVDNNDSFDMIVTNCNSNNIGVLCKCGKRYILASDDIFDHCWVMSDRSRIHVRPDIVVTNSDSNNVGVLFNIDNDYLNNNNHLDIIVTNQNSKTISRKFLSQILVQILPVSC</sequence>
<evidence type="ECO:0000313" key="2">
    <source>
        <dbReference type="EMBL" id="CAF0914767.1"/>
    </source>
</evidence>
<dbReference type="AlphaFoldDB" id="A0A814AMN6"/>
<dbReference type="InterPro" id="IPR013517">
    <property type="entry name" value="FG-GAP"/>
</dbReference>
<dbReference type="Pfam" id="PF13517">
    <property type="entry name" value="FG-GAP_3"/>
    <property type="match status" value="1"/>
</dbReference>
<comment type="caution">
    <text evidence="2">The sequence shown here is derived from an EMBL/GenBank/DDBJ whole genome shotgun (WGS) entry which is preliminary data.</text>
</comment>
<dbReference type="EMBL" id="CAJNOJ010000141">
    <property type="protein sequence ID" value="CAF1188499.1"/>
    <property type="molecule type" value="Genomic_DNA"/>
</dbReference>